<feature type="chain" id="PRO_5034567806" description="Bromodomain associated domain-containing protein" evidence="1">
    <location>
        <begin position="22"/>
        <end position="212"/>
    </location>
</feature>
<proteinExistence type="predicted"/>
<dbReference type="CDD" id="cd00076">
    <property type="entry name" value="HFD_SF"/>
    <property type="match status" value="1"/>
</dbReference>
<gene>
    <name evidence="2" type="ORF">GOMPHAMPRED_002122</name>
</gene>
<keyword evidence="1" id="KW-0732">Signal</keyword>
<sequence>MTSSSLFISLLRPAVLHILRAAGFHGARATAADTLVDIAYRYLLLISEKTAEHTLDNSIDQPGVRELRMALEDAGALTPQISSAEEQQFFDDDLRGLQALEAWLDGDVHKEIRRIAGLEATSGEVNLDVEGEREDFLSVLKKKHSKTGEESKFQGTALGKQAADKLVRIEGNDDLPSIRAWQSQHKRKLADVEHQAEFIENISAESSPLSDI</sequence>
<accession>A0A8H3IMI6</accession>
<evidence type="ECO:0000313" key="2">
    <source>
        <dbReference type="EMBL" id="CAF9920735.1"/>
    </source>
</evidence>
<evidence type="ECO:0000313" key="3">
    <source>
        <dbReference type="Proteomes" id="UP000664169"/>
    </source>
</evidence>
<dbReference type="GO" id="GO:0046982">
    <property type="term" value="F:protein heterodimerization activity"/>
    <property type="evidence" value="ECO:0007669"/>
    <property type="project" value="InterPro"/>
</dbReference>
<dbReference type="EMBL" id="CAJPDQ010000016">
    <property type="protein sequence ID" value="CAF9920735.1"/>
    <property type="molecule type" value="Genomic_DNA"/>
</dbReference>
<keyword evidence="3" id="KW-1185">Reference proteome</keyword>
<dbReference type="Gene3D" id="1.10.20.10">
    <property type="entry name" value="Histone, subunit A"/>
    <property type="match status" value="1"/>
</dbReference>
<dbReference type="InterPro" id="IPR009072">
    <property type="entry name" value="Histone-fold"/>
</dbReference>
<dbReference type="Proteomes" id="UP000664169">
    <property type="component" value="Unassembled WGS sequence"/>
</dbReference>
<evidence type="ECO:0008006" key="4">
    <source>
        <dbReference type="Google" id="ProtNLM"/>
    </source>
</evidence>
<organism evidence="2 3">
    <name type="scientific">Gomphillus americanus</name>
    <dbReference type="NCBI Taxonomy" id="1940652"/>
    <lineage>
        <taxon>Eukaryota</taxon>
        <taxon>Fungi</taxon>
        <taxon>Dikarya</taxon>
        <taxon>Ascomycota</taxon>
        <taxon>Pezizomycotina</taxon>
        <taxon>Lecanoromycetes</taxon>
        <taxon>OSLEUM clade</taxon>
        <taxon>Ostropomycetidae</taxon>
        <taxon>Ostropales</taxon>
        <taxon>Graphidaceae</taxon>
        <taxon>Gomphilloideae</taxon>
        <taxon>Gomphillus</taxon>
    </lineage>
</organism>
<reference evidence="2" key="1">
    <citation type="submission" date="2021-03" db="EMBL/GenBank/DDBJ databases">
        <authorList>
            <person name="Tagirdzhanova G."/>
        </authorList>
    </citation>
    <scope>NUCLEOTIDE SEQUENCE</scope>
</reference>
<name>A0A8H3IMI6_9LECA</name>
<protein>
    <recommendedName>
        <fullName evidence="4">Bromodomain associated domain-containing protein</fullName>
    </recommendedName>
</protein>
<evidence type="ECO:0000256" key="1">
    <source>
        <dbReference type="SAM" id="SignalP"/>
    </source>
</evidence>
<comment type="caution">
    <text evidence="2">The sequence shown here is derived from an EMBL/GenBank/DDBJ whole genome shotgun (WGS) entry which is preliminary data.</text>
</comment>
<feature type="signal peptide" evidence="1">
    <location>
        <begin position="1"/>
        <end position="21"/>
    </location>
</feature>
<dbReference type="OrthoDB" id="5402929at2759"/>
<dbReference type="AlphaFoldDB" id="A0A8H3IMI6"/>